<reference evidence="6 7" key="1">
    <citation type="submission" date="2010-10" db="EMBL/GenBank/DDBJ databases">
        <title>The Genome Sequence of Bacteroides eggerthii strain 1_2_48FAA.</title>
        <authorList>
            <consortium name="The Broad Institute Genome Sequencing Platform"/>
            <person name="Ward D."/>
            <person name="Earl A."/>
            <person name="Feldgarden M."/>
            <person name="Young S.K."/>
            <person name="Gargeya S."/>
            <person name="Zeng Q."/>
            <person name="Alvarado L."/>
            <person name="Berlin A."/>
            <person name="Bochicchio J."/>
            <person name="Chapman S.B."/>
            <person name="Chen Z."/>
            <person name="Freedman E."/>
            <person name="Gellesch M."/>
            <person name="Goldberg J."/>
            <person name="Griggs A."/>
            <person name="Gujja S."/>
            <person name="Heilman E."/>
            <person name="Heiman D."/>
            <person name="Howarth C."/>
            <person name="Mehta T."/>
            <person name="Neiman D."/>
            <person name="Pearson M."/>
            <person name="Roberts A."/>
            <person name="Saif S."/>
            <person name="Shea T."/>
            <person name="Shenoy N."/>
            <person name="Sisk P."/>
            <person name="Stolte C."/>
            <person name="Sykes S."/>
            <person name="White J."/>
            <person name="Yandava C."/>
            <person name="Allen-Vercoe E."/>
            <person name="Ambrose C."/>
            <person name="Strauss J."/>
            <person name="Daigneault M."/>
            <person name="Haas B."/>
            <person name="Nusbaum C."/>
            <person name="Birren B."/>
        </authorList>
    </citation>
    <scope>NUCLEOTIDE SEQUENCE [LARGE SCALE GENOMIC DNA]</scope>
    <source>
        <strain evidence="6 7">1_2_48FAA</strain>
    </source>
</reference>
<dbReference type="Pfam" id="PF17293">
    <property type="entry name" value="Arm-DNA-bind_5"/>
    <property type="match status" value="1"/>
</dbReference>
<evidence type="ECO:0000313" key="7">
    <source>
        <dbReference type="Proteomes" id="UP000003246"/>
    </source>
</evidence>
<dbReference type="InterPro" id="IPR011010">
    <property type="entry name" value="DNA_brk_join_enz"/>
</dbReference>
<proteinExistence type="predicted"/>
<dbReference type="InterPro" id="IPR035386">
    <property type="entry name" value="Arm-DNA-bind_5"/>
</dbReference>
<dbReference type="Proteomes" id="UP000003246">
    <property type="component" value="Unassembled WGS sequence"/>
</dbReference>
<dbReference type="InterPro" id="IPR013762">
    <property type="entry name" value="Integrase-like_cat_sf"/>
</dbReference>
<feature type="domain" description="Arm DNA-binding" evidence="5">
    <location>
        <begin position="10"/>
        <end position="91"/>
    </location>
</feature>
<evidence type="ECO:0000259" key="4">
    <source>
        <dbReference type="Pfam" id="PF13102"/>
    </source>
</evidence>
<evidence type="ECO:0000256" key="1">
    <source>
        <dbReference type="ARBA" id="ARBA00023125"/>
    </source>
</evidence>
<name>E5WU45_9BACE</name>
<accession>E5WU45</accession>
<dbReference type="GO" id="GO:0003677">
    <property type="term" value="F:DNA binding"/>
    <property type="evidence" value="ECO:0007669"/>
    <property type="project" value="UniProtKB-KW"/>
</dbReference>
<evidence type="ECO:0000259" key="5">
    <source>
        <dbReference type="Pfam" id="PF17293"/>
    </source>
</evidence>
<dbReference type="CDD" id="cd01185">
    <property type="entry name" value="INTN1_C_like"/>
    <property type="match status" value="1"/>
</dbReference>
<dbReference type="AlphaFoldDB" id="E5WU45"/>
<organism evidence="6 7">
    <name type="scientific">Bacteroides eggerthii 1_2_48FAA</name>
    <dbReference type="NCBI Taxonomy" id="665953"/>
    <lineage>
        <taxon>Bacteria</taxon>
        <taxon>Pseudomonadati</taxon>
        <taxon>Bacteroidota</taxon>
        <taxon>Bacteroidia</taxon>
        <taxon>Bacteroidales</taxon>
        <taxon>Bacteroidaceae</taxon>
        <taxon>Bacteroides</taxon>
    </lineage>
</organism>
<dbReference type="Pfam" id="PF13102">
    <property type="entry name" value="Phage_int_SAM_5"/>
    <property type="match status" value="1"/>
</dbReference>
<dbReference type="GO" id="GO:0006310">
    <property type="term" value="P:DNA recombination"/>
    <property type="evidence" value="ECO:0007669"/>
    <property type="project" value="UniProtKB-KW"/>
</dbReference>
<dbReference type="SUPFAM" id="SSF56349">
    <property type="entry name" value="DNA breaking-rejoining enzymes"/>
    <property type="match status" value="1"/>
</dbReference>
<sequence length="402" mass="46013">MRSTFKILPYINRKRIKSDGTTAVLCRVSIDGKSILITTGIFCRPEDWNSQTGTIRQPRENNRLAEFRLNLERAYDRLLKEQGAVSAELLKNAVTGVATIPQTLLKGGEAERERLRLRAEQIHSTSTFRQSKTTQLNLQQFLQSRGLEDIAFSDITEEFGHSFKLFLKKELGYASGHVNHCLCWLNRLIYIAVDEGVLRCNPLEDVHYEKKDPPKMRHISRSELKRLMATPMPDPKVELARRMFIFSSLTGLAYADVYNLYPRHIGKTSEGRLYIRKPREKTEVETFVPLHPAARQILELYNTTDDTRPVFPPAQAGHPLVRHSRAGCHAGHPEEPFPSRRKAHLRYPFGLRGHFHRKRGEDDGPCRHQQHPDLCADYRLQDIEGHGPSDGTAQQPERNANG</sequence>
<evidence type="ECO:0000256" key="2">
    <source>
        <dbReference type="ARBA" id="ARBA00023172"/>
    </source>
</evidence>
<feature type="region of interest" description="Disordered" evidence="3">
    <location>
        <begin position="377"/>
        <end position="402"/>
    </location>
</feature>
<keyword evidence="2" id="KW-0233">DNA recombination</keyword>
<dbReference type="Gene3D" id="1.10.150.130">
    <property type="match status" value="1"/>
</dbReference>
<dbReference type="GO" id="GO:0015074">
    <property type="term" value="P:DNA integration"/>
    <property type="evidence" value="ECO:0007669"/>
    <property type="project" value="InterPro"/>
</dbReference>
<dbReference type="HOGENOM" id="CLU_033139_2_1_10"/>
<dbReference type="InterPro" id="IPR010998">
    <property type="entry name" value="Integrase_recombinase_N"/>
</dbReference>
<protein>
    <submittedName>
        <fullName evidence="6">Tyrosine type site-specific recombinase</fullName>
    </submittedName>
</protein>
<dbReference type="EMBL" id="ACWG01000003">
    <property type="protein sequence ID" value="EFV31571.1"/>
    <property type="molecule type" value="Genomic_DNA"/>
</dbReference>
<dbReference type="InterPro" id="IPR025269">
    <property type="entry name" value="SAM-like_dom"/>
</dbReference>
<evidence type="ECO:0000256" key="3">
    <source>
        <dbReference type="SAM" id="MobiDB-lite"/>
    </source>
</evidence>
<evidence type="ECO:0000313" key="6">
    <source>
        <dbReference type="EMBL" id="EFV31571.1"/>
    </source>
</evidence>
<gene>
    <name evidence="6" type="ORF">HMPREF1016_00311</name>
</gene>
<comment type="caution">
    <text evidence="6">The sequence shown here is derived from an EMBL/GenBank/DDBJ whole genome shotgun (WGS) entry which is preliminary data.</text>
</comment>
<feature type="domain" description="Phage integrase SAM-like" evidence="4">
    <location>
        <begin position="120"/>
        <end position="204"/>
    </location>
</feature>
<feature type="compositionally biased region" description="Polar residues" evidence="3">
    <location>
        <begin position="391"/>
        <end position="402"/>
    </location>
</feature>
<keyword evidence="1" id="KW-0238">DNA-binding</keyword>
<dbReference type="Gene3D" id="1.10.443.10">
    <property type="entry name" value="Intergrase catalytic core"/>
    <property type="match status" value="1"/>
</dbReference>
<feature type="compositionally biased region" description="Basic and acidic residues" evidence="3">
    <location>
        <begin position="377"/>
        <end position="387"/>
    </location>
</feature>